<comment type="caution">
    <text evidence="1">The sequence shown here is derived from an EMBL/GenBank/DDBJ whole genome shotgun (WGS) entry which is preliminary data.</text>
</comment>
<dbReference type="EMBL" id="CM020618">
    <property type="protein sequence ID" value="KAK1857925.1"/>
    <property type="molecule type" value="Genomic_DNA"/>
</dbReference>
<evidence type="ECO:0000313" key="2">
    <source>
        <dbReference type="Proteomes" id="UP000798662"/>
    </source>
</evidence>
<organism evidence="1 2">
    <name type="scientific">Pyropia yezoensis</name>
    <name type="common">Susabi-nori</name>
    <name type="synonym">Porphyra yezoensis</name>
    <dbReference type="NCBI Taxonomy" id="2788"/>
    <lineage>
        <taxon>Eukaryota</taxon>
        <taxon>Rhodophyta</taxon>
        <taxon>Bangiophyceae</taxon>
        <taxon>Bangiales</taxon>
        <taxon>Bangiaceae</taxon>
        <taxon>Pyropia</taxon>
    </lineage>
</organism>
<name>A0ACC3BJ08_PYRYE</name>
<proteinExistence type="predicted"/>
<evidence type="ECO:0000313" key="1">
    <source>
        <dbReference type="EMBL" id="KAK1857925.1"/>
    </source>
</evidence>
<protein>
    <submittedName>
        <fullName evidence="1">Uncharacterized protein</fullName>
    </submittedName>
</protein>
<dbReference type="Proteomes" id="UP000798662">
    <property type="component" value="Chromosome 1"/>
</dbReference>
<sequence>MPPLYSSASGTRNPTHGLSPSLPCFVLCSPRPPPPRGRTCFCPLPFPRGPQGARAMAAPLGYIPAAAPHRRGMAAAPFSGAVAAAGPAAAAVCGGRPSDWVGAPPTPAGRGAAALAHRRRRRPPTAAPSGATVASAAGSGGGGGGGEAANAKATDTAAGTTAAAAAAAAAAAGSGGGGSGGGGDGCGGDSGDGGSAVGGGTGGDGEAAVLDAADTGGRRELWQSIAAARSALAIAVRAERFLDAARLRNEVAALTSRDPWEVAKATMDAAVAREAYADAAAARDVLASIPPPPSMESLSRPAGSKRRGSDDRPGDRDGLRGLTEEDVDVSCDATSSGVRVRVEAFFVPERSDVVPPDGAAARRGDDDDAVRSGSMLAGRGGGGERSFVFGYKVLLTNTTSTAVQVVGRHWKIENTGGVVNEVRGVGVVGKQPVLMPGETFEYTSLCPLRVRLGPAMSVLGSMHGEYTCVSGDTGGKSVKVAVPKIYFVLPPVYRLPAEE</sequence>
<accession>A0ACC3BJ08</accession>
<reference evidence="1" key="1">
    <citation type="submission" date="2019-11" db="EMBL/GenBank/DDBJ databases">
        <title>Nori genome reveals adaptations in red seaweeds to the harsh intertidal environment.</title>
        <authorList>
            <person name="Wang D."/>
            <person name="Mao Y."/>
        </authorList>
    </citation>
    <scope>NUCLEOTIDE SEQUENCE</scope>
    <source>
        <tissue evidence="1">Gametophyte</tissue>
    </source>
</reference>
<gene>
    <name evidence="1" type="ORF">I4F81_000538</name>
</gene>
<keyword evidence="2" id="KW-1185">Reference proteome</keyword>